<dbReference type="Pfam" id="PF01936">
    <property type="entry name" value="NYN"/>
    <property type="match status" value="1"/>
</dbReference>
<dbReference type="Proteomes" id="UP001223547">
    <property type="component" value="Unassembled WGS sequence"/>
</dbReference>
<name>A0ABT7H971_9GAMM</name>
<dbReference type="InterPro" id="IPR021139">
    <property type="entry name" value="NYN"/>
</dbReference>
<accession>A0ABT7H971</accession>
<protein>
    <submittedName>
        <fullName evidence="2">NYN domain-containing protein</fullName>
    </submittedName>
</protein>
<dbReference type="CDD" id="cd11297">
    <property type="entry name" value="PIN_LabA-like_N_1"/>
    <property type="match status" value="1"/>
</dbReference>
<evidence type="ECO:0000313" key="2">
    <source>
        <dbReference type="EMBL" id="MDK9556075.1"/>
    </source>
</evidence>
<gene>
    <name evidence="2" type="ORF">QQF73_00460</name>
</gene>
<sequence length="391" mass="43481">MEKSKIAVFIDVENLTQWVKDDGTERLMADISAIGQVIVRRAYGVWSKPGISNFQAPLNRLGFELIHSFHPVSGKNSADIQLTVDVMEHALRLTDVDWFVLATGDSDFSPLFRRLREMGKEVIGVGPRSPLSESVKSSCSRYIHTDPVSTNTRELEFDDAAEIVESILAASTEPLALNVLKQGVLNVNSAFSEKDMGFGSFSMFLKAIDTVALKMAPGSNTIWLAELVTTDSPRKSDAGLTPGSRESYQALLRKKKWVTVPRELLGLVGATLGDLPPLEKQDMIEELIVRIASVRKDVTAADIRKAIALLYKAQMFEMIDDTQHDSRLLKLKSEHDHMKEVDMAFIRRLRSACTENAVEFEPSIIQNLLFTQPAMPDLCTMLRSVEAEAVI</sequence>
<comment type="caution">
    <text evidence="2">The sequence shown here is derived from an EMBL/GenBank/DDBJ whole genome shotgun (WGS) entry which is preliminary data.</text>
</comment>
<dbReference type="RefSeq" id="WP_285366828.1">
    <property type="nucleotide sequence ID" value="NZ_JASSQD010000001.1"/>
</dbReference>
<reference evidence="2 3" key="1">
    <citation type="submission" date="2023-05" db="EMBL/GenBank/DDBJ databases">
        <title>Marinobacter albus sp. nov., a marine bacterium isolated from sand in a coastal intertidal zone of huludao.</title>
        <authorList>
            <person name="Deng T."/>
        </authorList>
    </citation>
    <scope>NUCLEOTIDE SEQUENCE [LARGE SCALE GENOMIC DNA]</scope>
    <source>
        <strain evidence="2 3">M216</strain>
    </source>
</reference>
<evidence type="ECO:0000259" key="1">
    <source>
        <dbReference type="Pfam" id="PF01936"/>
    </source>
</evidence>
<dbReference type="Gene3D" id="3.40.50.1010">
    <property type="entry name" value="5'-nuclease"/>
    <property type="match status" value="1"/>
</dbReference>
<keyword evidence="3" id="KW-1185">Reference proteome</keyword>
<proteinExistence type="predicted"/>
<dbReference type="PANTHER" id="PTHR35811">
    <property type="entry name" value="SLR1870 PROTEIN"/>
    <property type="match status" value="1"/>
</dbReference>
<evidence type="ECO:0000313" key="3">
    <source>
        <dbReference type="Proteomes" id="UP001223547"/>
    </source>
</evidence>
<dbReference type="EMBL" id="JASSQD010000001">
    <property type="protein sequence ID" value="MDK9556075.1"/>
    <property type="molecule type" value="Genomic_DNA"/>
</dbReference>
<dbReference type="PANTHER" id="PTHR35811:SF1">
    <property type="entry name" value="HTH OST-TYPE DOMAIN-CONTAINING PROTEIN"/>
    <property type="match status" value="1"/>
</dbReference>
<organism evidence="2 3">
    <name type="scientific">Marinobacter albus</name>
    <dbReference type="NCBI Taxonomy" id="3030833"/>
    <lineage>
        <taxon>Bacteria</taxon>
        <taxon>Pseudomonadati</taxon>
        <taxon>Pseudomonadota</taxon>
        <taxon>Gammaproteobacteria</taxon>
        <taxon>Pseudomonadales</taxon>
        <taxon>Marinobacteraceae</taxon>
        <taxon>Marinobacter</taxon>
    </lineage>
</organism>
<feature type="domain" description="NYN" evidence="1">
    <location>
        <begin position="5"/>
        <end position="144"/>
    </location>
</feature>